<dbReference type="HOGENOM" id="CLU_057821_0_0_9"/>
<evidence type="ECO:0000313" key="2">
    <source>
        <dbReference type="EMBL" id="AFJ62255.1"/>
    </source>
</evidence>
<feature type="domain" description="VOC" evidence="1">
    <location>
        <begin position="153"/>
        <end position="269"/>
    </location>
</feature>
<protein>
    <submittedName>
        <fullName evidence="2">Glyoxalase/bleomycin resistance protein</fullName>
        <ecNumber evidence="2">4.4.1.5</ecNumber>
    </submittedName>
</protein>
<dbReference type="SUPFAM" id="SSF54593">
    <property type="entry name" value="Glyoxalase/Bleomycin resistance protein/Dihydroxybiphenyl dioxygenase"/>
    <property type="match status" value="1"/>
</dbReference>
<gene>
    <name evidence="2" type="primary">yodE</name>
    <name evidence="2" type="ORF">MUS_2309</name>
</gene>
<dbReference type="Gene3D" id="3.10.180.10">
    <property type="entry name" value="2,3-Dihydroxybiphenyl 1,2-Dioxygenase, domain 1"/>
    <property type="match status" value="2"/>
</dbReference>
<dbReference type="KEGG" id="bqy:MUS_2309"/>
<feature type="domain" description="VOC" evidence="1">
    <location>
        <begin position="8"/>
        <end position="132"/>
    </location>
</feature>
<dbReference type="InterPro" id="IPR037523">
    <property type="entry name" value="VOC_core"/>
</dbReference>
<keyword evidence="2" id="KW-0456">Lyase</keyword>
<dbReference type="AlphaFoldDB" id="I2C6I1"/>
<dbReference type="CDD" id="cd08347">
    <property type="entry name" value="PcpA_C_like"/>
    <property type="match status" value="1"/>
</dbReference>
<dbReference type="Proteomes" id="UP000002878">
    <property type="component" value="Chromosome"/>
</dbReference>
<accession>I2C6I1</accession>
<dbReference type="PROSITE" id="PS51819">
    <property type="entry name" value="VOC"/>
    <property type="match status" value="2"/>
</dbReference>
<proteinExistence type="predicted"/>
<evidence type="ECO:0000259" key="1">
    <source>
        <dbReference type="PROSITE" id="PS51819"/>
    </source>
</evidence>
<evidence type="ECO:0000313" key="3">
    <source>
        <dbReference type="Proteomes" id="UP000002878"/>
    </source>
</evidence>
<dbReference type="InterPro" id="IPR004360">
    <property type="entry name" value="Glyas_Fos-R_dOase_dom"/>
</dbReference>
<dbReference type="EC" id="4.4.1.5" evidence="2"/>
<dbReference type="PANTHER" id="PTHR36110">
    <property type="entry name" value="RING-CLEAVING DIOXYGENASE MHQE-RELATED"/>
    <property type="match status" value="1"/>
</dbReference>
<dbReference type="PATRIC" id="fig|1126211.3.peg.2207"/>
<dbReference type="GO" id="GO:0004462">
    <property type="term" value="F:lactoylglutathione lyase activity"/>
    <property type="evidence" value="ECO:0007669"/>
    <property type="project" value="UniProtKB-EC"/>
</dbReference>
<dbReference type="InterPro" id="IPR052537">
    <property type="entry name" value="Extradiol_RC_dioxygenase"/>
</dbReference>
<sequence length="310" mass="34910">MNTLNTQGLHHVTAFAKDPAENLRFYTEVLGLRLVKKTVNFDDPATYHFYFGNQNGEPGTIITFFPFQGSRPGTVGKGQAGRIYFSVPKGALAFWKRRLEENGLSVKEQIILSEQVLLFNDTEDLPLAIMEDERSGQSEWTPAGITEKEAITGMRGVLLYSYRPEATIQFLIERFGYSKTGEENQIVRLQSEARIGHIIDVDLAPKEAGIGGYGTVHHVAFRTTEKEQAEWKDILAASHLASSDILDRSYFTSIYFRESGGILFEMATDEPGFMTDESFENLGTELKLPEWLEEHRSQITAVLPKMEKGE</sequence>
<reference evidence="2 3" key="1">
    <citation type="journal article" date="2012" name="J. Biotechnol.">
        <title>Genome sequence of the plant growth promoting strain Bacillus amyloliquefaciens subsp. plantarum B9601-Y2 and expression of mersacidin and other secondary metabolites.</title>
        <authorList>
            <person name="He P."/>
            <person name="Hao K."/>
            <person name="Blom J."/>
            <person name="Ruckert C."/>
            <person name="Vater J."/>
            <person name="Mao Z."/>
            <person name="Wu Y."/>
            <person name="Hou M."/>
            <person name="He P."/>
            <person name="He Y."/>
            <person name="Borriss R."/>
        </authorList>
    </citation>
    <scope>NUCLEOTIDE SEQUENCE [LARGE SCALE GENOMIC DNA]</scope>
    <source>
        <strain evidence="2">Y2</strain>
    </source>
</reference>
<dbReference type="InterPro" id="IPR029068">
    <property type="entry name" value="Glyas_Bleomycin-R_OHBP_Dase"/>
</dbReference>
<dbReference type="Pfam" id="PF00903">
    <property type="entry name" value="Glyoxalase"/>
    <property type="match status" value="1"/>
</dbReference>
<organism evidence="2 3">
    <name type="scientific">Bacillus amyloliquefaciens (strain Y2)</name>
    <name type="common">Bacillus amyloliquefaciens subsp. plantarum (strain B9601-Y2)</name>
    <dbReference type="NCBI Taxonomy" id="1155777"/>
    <lineage>
        <taxon>Bacteria</taxon>
        <taxon>Bacillati</taxon>
        <taxon>Bacillota</taxon>
        <taxon>Bacilli</taxon>
        <taxon>Bacillales</taxon>
        <taxon>Bacillaceae</taxon>
        <taxon>Bacillus</taxon>
        <taxon>Bacillus amyloliquefaciens group</taxon>
    </lineage>
</organism>
<name>I2C6I1_BACAY</name>
<dbReference type="EMBL" id="CP003332">
    <property type="protein sequence ID" value="AFJ62255.1"/>
    <property type="molecule type" value="Genomic_DNA"/>
</dbReference>
<dbReference type="PANTHER" id="PTHR36110:SF2">
    <property type="entry name" value="RING-CLEAVING DIOXYGENASE MHQE-RELATED"/>
    <property type="match status" value="1"/>
</dbReference>